<name>A0AAU8GCR1_9CAUD</name>
<evidence type="ECO:0000313" key="1">
    <source>
        <dbReference type="EMBL" id="XCH39717.1"/>
    </source>
</evidence>
<sequence>MIPLLWALSAYAFCRVLNADDMYQVVCYGALFCLSGAALAFMDDVISD</sequence>
<organism evidence="1">
    <name type="scientific">Salmonella phage vB_STmST19_KE12</name>
    <dbReference type="NCBI Taxonomy" id="3161166"/>
    <lineage>
        <taxon>Viruses</taxon>
        <taxon>Duplodnaviria</taxon>
        <taxon>Heunggongvirae</taxon>
        <taxon>Uroviricota</taxon>
        <taxon>Caudoviricetes</taxon>
    </lineage>
</organism>
<reference evidence="1" key="1">
    <citation type="submission" date="2024-05" db="EMBL/GenBank/DDBJ databases">
        <authorList>
            <person name="Mugo M.M."/>
            <person name="Musyoki A.M."/>
            <person name="Makumi A.M."/>
            <person name="Mutai I."/>
            <person name="Drechsel O."/>
            <person name="Kering K.K."/>
            <person name="Muturi P."/>
            <person name="Mbae C.K."/>
            <person name="Kariuki S.M."/>
        </authorList>
    </citation>
    <scope>NUCLEOTIDE SEQUENCE</scope>
</reference>
<dbReference type="EMBL" id="PP856714">
    <property type="protein sequence ID" value="XCH39717.1"/>
    <property type="molecule type" value="Genomic_DNA"/>
</dbReference>
<gene>
    <name evidence="1" type="ORF">AXSAUNVX_CDS0037</name>
</gene>
<protein>
    <submittedName>
        <fullName evidence="1">Uncharacterized protein</fullName>
    </submittedName>
</protein>
<proteinExistence type="predicted"/>
<accession>A0AAU8GCR1</accession>